<dbReference type="RefSeq" id="WP_011077090.1">
    <property type="nucleotide sequence ID" value="NC_004432.1"/>
</dbReference>
<keyword evidence="5" id="KW-1185">Reference proteome</keyword>
<name>Q8EWE2_MALP2</name>
<gene>
    <name evidence="4" type="ordered locus">MYPE2630</name>
</gene>
<keyword evidence="2" id="KW-1133">Transmembrane helix</keyword>
<proteinExistence type="predicted"/>
<evidence type="ECO:0000256" key="1">
    <source>
        <dbReference type="SAM" id="MobiDB-lite"/>
    </source>
</evidence>
<feature type="region of interest" description="Disordered" evidence="1">
    <location>
        <begin position="37"/>
        <end position="61"/>
    </location>
</feature>
<dbReference type="HOGENOM" id="CLU_040028_0_0_14"/>
<feature type="transmembrane region" description="Helical" evidence="2">
    <location>
        <begin position="12"/>
        <end position="30"/>
    </location>
</feature>
<dbReference type="PROSITE" id="PS51257">
    <property type="entry name" value="PROKAR_LIPOPROTEIN"/>
    <property type="match status" value="1"/>
</dbReference>
<feature type="signal peptide" evidence="3">
    <location>
        <begin position="1"/>
        <end position="22"/>
    </location>
</feature>
<dbReference type="EMBL" id="BA000026">
    <property type="protein sequence ID" value="BAC44054.1"/>
    <property type="molecule type" value="Genomic_DNA"/>
</dbReference>
<evidence type="ECO:0000313" key="5">
    <source>
        <dbReference type="Proteomes" id="UP000002522"/>
    </source>
</evidence>
<dbReference type="InParanoid" id="Q8EWE2"/>
<organism evidence="4 5">
    <name type="scientific">Malacoplasma penetrans (strain HF-2)</name>
    <name type="common">Mycoplasma penetrans</name>
    <dbReference type="NCBI Taxonomy" id="272633"/>
    <lineage>
        <taxon>Bacteria</taxon>
        <taxon>Bacillati</taxon>
        <taxon>Mycoplasmatota</taxon>
        <taxon>Mycoplasmoidales</taxon>
        <taxon>Mycoplasmoidaceae</taxon>
        <taxon>Malacoplasma</taxon>
    </lineage>
</organism>
<keyword evidence="3" id="KW-0732">Signal</keyword>
<evidence type="ECO:0000256" key="3">
    <source>
        <dbReference type="SAM" id="SignalP"/>
    </source>
</evidence>
<keyword evidence="2" id="KW-0472">Membrane</keyword>
<protein>
    <submittedName>
        <fullName evidence="4">P35 lipoprotein homolog</fullName>
    </submittedName>
</protein>
<dbReference type="Proteomes" id="UP000002522">
    <property type="component" value="Chromosome"/>
</dbReference>
<dbReference type="eggNOG" id="ENOG5031ZBZ">
    <property type="taxonomic scope" value="Bacteria"/>
</dbReference>
<dbReference type="KEGG" id="mpe:MYPE2630"/>
<dbReference type="AlphaFoldDB" id="Q8EWE2"/>
<dbReference type="InterPro" id="IPR011653">
    <property type="entry name" value="Lipoprotein_p35"/>
</dbReference>
<dbReference type="STRING" id="272633.gene:10731365"/>
<evidence type="ECO:0000256" key="2">
    <source>
        <dbReference type="SAM" id="Phobius"/>
    </source>
</evidence>
<evidence type="ECO:0000313" key="4">
    <source>
        <dbReference type="EMBL" id="BAC44054.1"/>
    </source>
</evidence>
<dbReference type="Pfam" id="PF07668">
    <property type="entry name" value="MpPF1"/>
    <property type="match status" value="1"/>
</dbReference>
<feature type="compositionally biased region" description="Low complexity" evidence="1">
    <location>
        <begin position="37"/>
        <end position="54"/>
    </location>
</feature>
<feature type="chain" id="PRO_5004305556" evidence="3">
    <location>
        <begin position="23"/>
        <end position="518"/>
    </location>
</feature>
<accession>Q8EWE2</accession>
<keyword evidence="2" id="KW-0812">Transmembrane</keyword>
<reference evidence="4 5" key="1">
    <citation type="journal article" date="2002" name="Nucleic Acids Res.">
        <title>The complete genomic sequence of Mycoplasma penetrans, an intracellular bacterial pathogen in humans.</title>
        <authorList>
            <person name="Sasaki Y."/>
            <person name="Ishikawa J."/>
            <person name="Yamashita A."/>
            <person name="Oshima K."/>
            <person name="Kenri T."/>
            <person name="Furuya K."/>
            <person name="Yoshino C."/>
            <person name="Horino A."/>
            <person name="Shiba T."/>
            <person name="Sasaki T."/>
            <person name="Hattori M."/>
        </authorList>
    </citation>
    <scope>NUCLEOTIDE SEQUENCE [LARGE SCALE GENOMIC DNA]</scope>
    <source>
        <strain evidence="4 5">HF-2</strain>
    </source>
</reference>
<keyword evidence="4" id="KW-0449">Lipoprotein</keyword>
<sequence length="518" mass="57703">MKTAKKKVLKTLAITGAFGIIATVPVIISACSSASNNSNTNGGNNTGDNSGNGTRDPQKVTPKLKSSINLVGSITDIYNHEVNNTSHDLLIKKIKSNLGLVFENESELVNKDINIKLESDFSNSEWIGETYNVTNKNWGSDTTTKLTYAHSLAQINFSSLNDLKMQLSDQIKIKEILKESGVPDTYLNTYKIENKTGLTENNILHINVIEVGKSSPKNYDLQIPVSDLKLVLPQVNVLVSENDINSINQPIDINFNIGIESHSNYVGPVETQIIDERASANSILEKLGFIKMTNTKNSNKTNMTFTEINGASVTTNIDLDSDKVGETLGVFNTTFSDVKLTRISEWNPYDVVSTEDNYLTYKIDLNGRPNKGYYFEDGTTESKEFSFNVKTTERTAFLTAFVSTNLANKTFKWKNAGLTNPINNHDELEKKLEAHANGNTDSNIHDLLNSVAFYLILRTDLYNSHIKLLKDETDGYIKVTNNKLEIRITAIPNKGYLARTTMTSDFNRFKTWVTVDLS</sequence>
<dbReference type="GO" id="GO:0016020">
    <property type="term" value="C:membrane"/>
    <property type="evidence" value="ECO:0007669"/>
    <property type="project" value="InterPro"/>
</dbReference>